<dbReference type="Pfam" id="PF06223">
    <property type="entry name" value="Phage_tail_T"/>
    <property type="match status" value="1"/>
</dbReference>
<proteinExistence type="predicted"/>
<dbReference type="EMBL" id="QICQ01000007">
    <property type="protein sequence ID" value="PXV82494.1"/>
    <property type="molecule type" value="Genomic_DNA"/>
</dbReference>
<dbReference type="Proteomes" id="UP000247780">
    <property type="component" value="Unassembled WGS sequence"/>
</dbReference>
<feature type="domain" description="Minor tail T" evidence="1">
    <location>
        <begin position="14"/>
        <end position="78"/>
    </location>
</feature>
<comment type="caution">
    <text evidence="2">The sequence shown here is derived from an EMBL/GenBank/DDBJ whole genome shotgun (WGS) entry which is preliminary data.</text>
</comment>
<sequence>MGGRTIAEAKQTISFTEFKSWVAYRAKRGSFNIGLMVELSIAQLAVMYANAHSKNGGFKLHDFAPHYDEPVVTLDQAMKEWL</sequence>
<reference evidence="2 3" key="1">
    <citation type="submission" date="2018-04" db="EMBL/GenBank/DDBJ databases">
        <title>Active sludge and wastewater microbial communities from Klosterneuburg, Austria.</title>
        <authorList>
            <person name="Wagner M."/>
        </authorList>
    </citation>
    <scope>NUCLEOTIDE SEQUENCE [LARGE SCALE GENOMIC DNA]</scope>
    <source>
        <strain evidence="2 3">Nm 57</strain>
    </source>
</reference>
<evidence type="ECO:0000313" key="3">
    <source>
        <dbReference type="Proteomes" id="UP000247780"/>
    </source>
</evidence>
<evidence type="ECO:0000259" key="1">
    <source>
        <dbReference type="Pfam" id="PF06223"/>
    </source>
</evidence>
<name>A0ABX5MAH2_9PROT</name>
<accession>A0ABX5MAH2</accession>
<organism evidence="2 3">
    <name type="scientific">Nitrosomonas eutropha</name>
    <dbReference type="NCBI Taxonomy" id="916"/>
    <lineage>
        <taxon>Bacteria</taxon>
        <taxon>Pseudomonadati</taxon>
        <taxon>Pseudomonadota</taxon>
        <taxon>Betaproteobacteria</taxon>
        <taxon>Nitrosomonadales</taxon>
        <taxon>Nitrosomonadaceae</taxon>
        <taxon>Nitrosomonas</taxon>
    </lineage>
</organism>
<keyword evidence="3" id="KW-1185">Reference proteome</keyword>
<gene>
    <name evidence="2" type="ORF">C8R14_10766</name>
</gene>
<evidence type="ECO:0000313" key="2">
    <source>
        <dbReference type="EMBL" id="PXV82494.1"/>
    </source>
</evidence>
<dbReference type="RefSeq" id="WP_011634513.1">
    <property type="nucleotide sequence ID" value="NZ_QICQ01000007.1"/>
</dbReference>
<dbReference type="InterPro" id="IPR009350">
    <property type="entry name" value="Phage_tail_T"/>
</dbReference>
<protein>
    <recommendedName>
        <fullName evidence="1">Minor tail T domain-containing protein</fullName>
    </recommendedName>
</protein>